<feature type="transmembrane region" description="Helical" evidence="6">
    <location>
        <begin position="317"/>
        <end position="335"/>
    </location>
</feature>
<feature type="transmembrane region" description="Helical" evidence="6">
    <location>
        <begin position="519"/>
        <end position="545"/>
    </location>
</feature>
<comment type="caution">
    <text evidence="7">The sequence shown here is derived from an EMBL/GenBank/DDBJ whole genome shotgun (WGS) entry which is preliminary data.</text>
</comment>
<proteinExistence type="inferred from homology"/>
<feature type="transmembrane region" description="Helical" evidence="6">
    <location>
        <begin position="48"/>
        <end position="69"/>
    </location>
</feature>
<dbReference type="Proteomes" id="UP000295696">
    <property type="component" value="Unassembled WGS sequence"/>
</dbReference>
<keyword evidence="2 6" id="KW-0813">Transport</keyword>
<feature type="transmembrane region" description="Helical" evidence="6">
    <location>
        <begin position="75"/>
        <end position="94"/>
    </location>
</feature>
<comment type="similarity">
    <text evidence="6">Belongs to the inorganic phosphate transporter (PiT) (TC 2.A.20) family.</text>
</comment>
<dbReference type="PANTHER" id="PTHR11101:SF80">
    <property type="entry name" value="PHOSPHATE TRANSPORTER"/>
    <property type="match status" value="1"/>
</dbReference>
<keyword evidence="3 6" id="KW-0812">Transmembrane</keyword>
<dbReference type="RefSeq" id="WP_243652001.1">
    <property type="nucleotide sequence ID" value="NZ_SLZU01000017.1"/>
</dbReference>
<feature type="transmembrane region" description="Helical" evidence="6">
    <location>
        <begin position="184"/>
        <end position="202"/>
    </location>
</feature>
<dbReference type="EMBL" id="SLZU01000017">
    <property type="protein sequence ID" value="TCS59887.1"/>
    <property type="molecule type" value="Genomic_DNA"/>
</dbReference>
<evidence type="ECO:0000256" key="6">
    <source>
        <dbReference type="RuleBase" id="RU363058"/>
    </source>
</evidence>
<feature type="transmembrane region" description="Helical" evidence="6">
    <location>
        <begin position="214"/>
        <end position="232"/>
    </location>
</feature>
<evidence type="ECO:0000313" key="8">
    <source>
        <dbReference type="Proteomes" id="UP000295696"/>
    </source>
</evidence>
<feature type="transmembrane region" description="Helical" evidence="6">
    <location>
        <begin position="363"/>
        <end position="382"/>
    </location>
</feature>
<evidence type="ECO:0000313" key="7">
    <source>
        <dbReference type="EMBL" id="TCS59887.1"/>
    </source>
</evidence>
<organism evidence="7 8">
    <name type="scientific">Primorskyibacter sedentarius</name>
    <dbReference type="NCBI Taxonomy" id="745311"/>
    <lineage>
        <taxon>Bacteria</taxon>
        <taxon>Pseudomonadati</taxon>
        <taxon>Pseudomonadota</taxon>
        <taxon>Alphaproteobacteria</taxon>
        <taxon>Rhodobacterales</taxon>
        <taxon>Roseobacteraceae</taxon>
        <taxon>Primorskyibacter</taxon>
    </lineage>
</organism>
<evidence type="ECO:0000256" key="5">
    <source>
        <dbReference type="ARBA" id="ARBA00023136"/>
    </source>
</evidence>
<keyword evidence="4 6" id="KW-1133">Transmembrane helix</keyword>
<evidence type="ECO:0000256" key="3">
    <source>
        <dbReference type="ARBA" id="ARBA00022692"/>
    </source>
</evidence>
<evidence type="ECO:0000256" key="4">
    <source>
        <dbReference type="ARBA" id="ARBA00022989"/>
    </source>
</evidence>
<gene>
    <name evidence="7" type="ORF">EDD52_11720</name>
</gene>
<feature type="transmembrane region" description="Helical" evidence="6">
    <location>
        <begin position="427"/>
        <end position="443"/>
    </location>
</feature>
<dbReference type="InterPro" id="IPR001204">
    <property type="entry name" value="Phos_transporter"/>
</dbReference>
<feature type="transmembrane region" description="Helical" evidence="6">
    <location>
        <begin position="154"/>
        <end position="177"/>
    </location>
</feature>
<feature type="transmembrane region" description="Helical" evidence="6">
    <location>
        <begin position="273"/>
        <end position="296"/>
    </location>
</feature>
<feature type="transmembrane region" description="Helical" evidence="6">
    <location>
        <begin position="402"/>
        <end position="421"/>
    </location>
</feature>
<sequence length="551" mass="58333">MHFVDMGHIGLPIGCDERRRNHASIQGDRAVLRTENLEDAVQRNRDELFRFGTALIFIVGIMLFTIVRTDGGTDGILMVAAAMIGGYMAMNIGANDVANNVGPAVGSHAITLTGAIFIAAFFEAGGALIAGGDVVGTIKSGIINPDLVTDRDTFVWLMIAALLAAAVWLNVATVVGAPVSTTHSIVGGVLGAGIAAEGWGIADWSVVGQIAASWVISPVMGGLIAAGFLYIIKRKITYRRDVLAAANRVVPVLVAVMAWAFATYLMLKGIKKIVAVSFPVALLIGLVVAAVVFVLMRPYIARLTGQLENHKASVNDLFTVPLIFAAALLSFAHGANDVANAVGPLAGINEAITEGGISTKAGIPIWVMAVGAMGISLGLALYGPKLIRTVGSEITELDKMRAFCIAMAAAITVIIASQLGLPVSSTHIAVGGVFGVGFLREYIKSSYARMVDDIRDHHADDDSEAVETFLTQFESADVALKGEMLRNMKAQAANDRVLGKKERRGLGRVHRVELVKRNLLLRIAAAWIITVPIAAMLAAIFFFMIRGMLLP</sequence>
<dbReference type="GO" id="GO:0035435">
    <property type="term" value="P:phosphate ion transmembrane transport"/>
    <property type="evidence" value="ECO:0007669"/>
    <property type="project" value="TreeGrafter"/>
</dbReference>
<keyword evidence="5 6" id="KW-0472">Membrane</keyword>
<dbReference type="Pfam" id="PF01384">
    <property type="entry name" value="PHO4"/>
    <property type="match status" value="1"/>
</dbReference>
<evidence type="ECO:0000256" key="1">
    <source>
        <dbReference type="ARBA" id="ARBA00004141"/>
    </source>
</evidence>
<comment type="subcellular location">
    <subcellularLocation>
        <location evidence="1 6">Membrane</location>
        <topology evidence="1 6">Multi-pass membrane protein</topology>
    </subcellularLocation>
</comment>
<reference evidence="7 8" key="1">
    <citation type="submission" date="2019-03" db="EMBL/GenBank/DDBJ databases">
        <title>Genomic Encyclopedia of Type Strains, Phase IV (KMG-IV): sequencing the most valuable type-strain genomes for metagenomic binning, comparative biology and taxonomic classification.</title>
        <authorList>
            <person name="Goeker M."/>
        </authorList>
    </citation>
    <scope>NUCLEOTIDE SEQUENCE [LARGE SCALE GENOMIC DNA]</scope>
    <source>
        <strain evidence="7 8">DSM 104836</strain>
    </source>
</reference>
<dbReference type="AlphaFoldDB" id="A0A4R3J3K2"/>
<feature type="transmembrane region" description="Helical" evidence="6">
    <location>
        <begin position="244"/>
        <end position="267"/>
    </location>
</feature>
<dbReference type="GO" id="GO:0016020">
    <property type="term" value="C:membrane"/>
    <property type="evidence" value="ECO:0007669"/>
    <property type="project" value="UniProtKB-SubCell"/>
</dbReference>
<keyword evidence="6" id="KW-0592">Phosphate transport</keyword>
<accession>A0A4R3J3K2</accession>
<dbReference type="PANTHER" id="PTHR11101">
    <property type="entry name" value="PHOSPHATE TRANSPORTER"/>
    <property type="match status" value="1"/>
</dbReference>
<name>A0A4R3J3K2_9RHOB</name>
<feature type="transmembrane region" description="Helical" evidence="6">
    <location>
        <begin position="101"/>
        <end position="122"/>
    </location>
</feature>
<keyword evidence="8" id="KW-1185">Reference proteome</keyword>
<dbReference type="GO" id="GO:0005315">
    <property type="term" value="F:phosphate transmembrane transporter activity"/>
    <property type="evidence" value="ECO:0007669"/>
    <property type="project" value="InterPro"/>
</dbReference>
<protein>
    <recommendedName>
        <fullName evidence="6">Phosphate transporter</fullName>
    </recommendedName>
</protein>
<evidence type="ECO:0000256" key="2">
    <source>
        <dbReference type="ARBA" id="ARBA00022448"/>
    </source>
</evidence>